<evidence type="ECO:0000259" key="2">
    <source>
        <dbReference type="Pfam" id="PF21307"/>
    </source>
</evidence>
<dbReference type="InterPro" id="IPR012341">
    <property type="entry name" value="6hp_glycosidase-like_sf"/>
</dbReference>
<dbReference type="PANTHER" id="PTHR31084">
    <property type="entry name" value="ALPHA-L-FUCOSIDASE 2"/>
    <property type="match status" value="1"/>
</dbReference>
<keyword evidence="5" id="KW-1185">Reference proteome</keyword>
<accession>A0ABV5VTR2</accession>
<evidence type="ECO:0000313" key="4">
    <source>
        <dbReference type="EMBL" id="MFB9751648.1"/>
    </source>
</evidence>
<evidence type="ECO:0000313" key="5">
    <source>
        <dbReference type="Proteomes" id="UP001589619"/>
    </source>
</evidence>
<dbReference type="GO" id="GO:0016787">
    <property type="term" value="F:hydrolase activity"/>
    <property type="evidence" value="ECO:0007669"/>
    <property type="project" value="UniProtKB-KW"/>
</dbReference>
<dbReference type="InterPro" id="IPR008928">
    <property type="entry name" value="6-hairpin_glycosidase_sf"/>
</dbReference>
<dbReference type="Pfam" id="PF14498">
    <property type="entry name" value="Glyco_hyd_65N_2"/>
    <property type="match status" value="1"/>
</dbReference>
<dbReference type="Proteomes" id="UP001589619">
    <property type="component" value="Unassembled WGS sequence"/>
</dbReference>
<dbReference type="Pfam" id="PF21307">
    <property type="entry name" value="Glyco_hydro_95_C"/>
    <property type="match status" value="1"/>
</dbReference>
<dbReference type="InterPro" id="IPR027414">
    <property type="entry name" value="GH95_N_dom"/>
</dbReference>
<dbReference type="InterPro" id="IPR013780">
    <property type="entry name" value="Glyco_hydro_b"/>
</dbReference>
<dbReference type="SUPFAM" id="SSF48208">
    <property type="entry name" value="Six-hairpin glycosidases"/>
    <property type="match status" value="1"/>
</dbReference>
<reference evidence="4 5" key="1">
    <citation type="submission" date="2024-09" db="EMBL/GenBank/DDBJ databases">
        <authorList>
            <person name="Sun Q."/>
            <person name="Mori K."/>
        </authorList>
    </citation>
    <scope>NUCLEOTIDE SEQUENCE [LARGE SCALE GENOMIC DNA]</scope>
    <source>
        <strain evidence="4 5">JCM 12520</strain>
    </source>
</reference>
<dbReference type="Pfam" id="PF22124">
    <property type="entry name" value="Glyco_hydro_95_cat"/>
    <property type="match status" value="1"/>
</dbReference>
<name>A0ABV5VTR2_9BACL</name>
<feature type="domain" description="Alpha fucosidase A-like C-terminal" evidence="2">
    <location>
        <begin position="668"/>
        <end position="762"/>
    </location>
</feature>
<keyword evidence="4" id="KW-0378">Hydrolase</keyword>
<gene>
    <name evidence="4" type="ORF">ACFFNY_08695</name>
</gene>
<evidence type="ECO:0000259" key="1">
    <source>
        <dbReference type="Pfam" id="PF14498"/>
    </source>
</evidence>
<dbReference type="EMBL" id="JBHMAG010000007">
    <property type="protein sequence ID" value="MFB9751648.1"/>
    <property type="molecule type" value="Genomic_DNA"/>
</dbReference>
<dbReference type="InterPro" id="IPR016518">
    <property type="entry name" value="Alpha-L-fucosidase"/>
</dbReference>
<dbReference type="InterPro" id="IPR049053">
    <property type="entry name" value="AFCA-like_C"/>
</dbReference>
<dbReference type="InterPro" id="IPR054363">
    <property type="entry name" value="GH95_cat"/>
</dbReference>
<dbReference type="Gene3D" id="2.60.40.1180">
    <property type="entry name" value="Golgi alpha-mannosidase II"/>
    <property type="match status" value="1"/>
</dbReference>
<dbReference type="PANTHER" id="PTHR31084:SF0">
    <property type="entry name" value="ALPHA-L-FUCOSIDASE 2"/>
    <property type="match status" value="1"/>
</dbReference>
<sequence>MKDGLTKLFYAQPAKQWVQALPIGNGRLGGMVFGGVVEERIQMNEDSIWHGGPRKRDNPQALSHLGEIRRLLFEGKPQEAERLARLAMTSQPQHFAPYQPLGDLKLQFEGFGRDVTDYERELDLETGIASVRFSSSGTAFRRETFASAADQAIVVRLTADKPGSLTFSAQLSRRPFEGEVRQAGPAAISMSGTCGPDGVAYCSLLRADCEGGTVKVIGSYLSVEGADAVTLLVTAQTSFRHADPGTVSGKQADDAAGIGYSALRDRHAAEHRSLFGRVRLELADPDGDSLARLPTDERLKLVRGGERDISLEALFFHFGRYLLMASSRPGTLPANLQGIWSESHTPPWDADYHININLQMNYWPAEATNLAECHEPVFDLLDRLRTNGRETAKTVYGAGGFVAHHATDLWADTAIQGSYIPAIFWPTGGAWLALHAWEHYRFGLSADFLAERAYPIMKEAAEFFLDFLIEDDRGRLVTAPSLSPENRYMLPNGNTGCLCVGPSMDSQILHALFSGCIEASRLLARDDAFRGKLEEAIAKLPQPAVGKHGQLMEWSVDYEETEPGHRHISHLFALHPGEQITLRGTPELAKAARVALERRLAHGGGHTGWSRAWIIHFWARLEEGEQAYEHLHALLSHAVHPNLFGDHPPFQIDANFGGTSAIAEMLLQSHGGVLHLLPALPMAWPGGRIRGLRARGGFEVDIEWRDGKLTAAVIRSERGGDCAIRADKRLAVYAAGESGETTVDEGEGLLRFAAEPGKSYRVVPV</sequence>
<feature type="domain" description="Glycosyl hydrolase family 95 catalytic" evidence="3">
    <location>
        <begin position="259"/>
        <end position="666"/>
    </location>
</feature>
<proteinExistence type="predicted"/>
<feature type="domain" description="Glycosyl hydrolase family 95 N-terminal" evidence="1">
    <location>
        <begin position="8"/>
        <end position="241"/>
    </location>
</feature>
<evidence type="ECO:0000259" key="3">
    <source>
        <dbReference type="Pfam" id="PF22124"/>
    </source>
</evidence>
<dbReference type="Gene3D" id="2.70.98.50">
    <property type="entry name" value="putative glycoside hydrolase family protein from bacillus halodurans"/>
    <property type="match status" value="1"/>
</dbReference>
<comment type="caution">
    <text evidence="4">The sequence shown here is derived from an EMBL/GenBank/DDBJ whole genome shotgun (WGS) entry which is preliminary data.</text>
</comment>
<protein>
    <submittedName>
        <fullName evidence="4">Glycoside hydrolase family 95 protein</fullName>
    </submittedName>
</protein>
<dbReference type="RefSeq" id="WP_344912370.1">
    <property type="nucleotide sequence ID" value="NZ_BAAAYO010000010.1"/>
</dbReference>
<dbReference type="Gene3D" id="1.50.10.10">
    <property type="match status" value="1"/>
</dbReference>
<dbReference type="PIRSF" id="PIRSF007663">
    <property type="entry name" value="UCP007663"/>
    <property type="match status" value="1"/>
</dbReference>
<organism evidence="4 5">
    <name type="scientific">Paenibacillus hodogayensis</name>
    <dbReference type="NCBI Taxonomy" id="279208"/>
    <lineage>
        <taxon>Bacteria</taxon>
        <taxon>Bacillati</taxon>
        <taxon>Bacillota</taxon>
        <taxon>Bacilli</taxon>
        <taxon>Bacillales</taxon>
        <taxon>Paenibacillaceae</taxon>
        <taxon>Paenibacillus</taxon>
    </lineage>
</organism>